<dbReference type="PANTHER" id="PTHR21569">
    <property type="entry name" value="RIBOSOMAL PROTEIN S9"/>
    <property type="match status" value="1"/>
</dbReference>
<gene>
    <name evidence="3" type="primary">rps9</name>
    <name evidence="5" type="ORF">GCM10007108_08970</name>
</gene>
<evidence type="ECO:0000256" key="4">
    <source>
        <dbReference type="SAM" id="MobiDB-lite"/>
    </source>
</evidence>
<dbReference type="EMBL" id="BMNY01000001">
    <property type="protein sequence ID" value="GGM73159.1"/>
    <property type="molecule type" value="Genomic_DNA"/>
</dbReference>
<dbReference type="NCBIfam" id="NF001749">
    <property type="entry name" value="PRK00474.1"/>
    <property type="match status" value="1"/>
</dbReference>
<dbReference type="NCBIfam" id="TIGR03627">
    <property type="entry name" value="uS9_arch"/>
    <property type="match status" value="1"/>
</dbReference>
<comment type="caution">
    <text evidence="5">The sequence shown here is derived from an EMBL/GenBank/DDBJ whole genome shotgun (WGS) entry which is preliminary data.</text>
</comment>
<dbReference type="Gene3D" id="3.30.230.10">
    <property type="match status" value="1"/>
</dbReference>
<accession>A0AA37FA01</accession>
<sequence>MADYVITSGKRKTAVARAVTKKGTGKFTINGVPVELYPVEVLREKIMEPIRLLGERANEIDIEVNVRGGGLTGQADASRTAMAKGMVEYFKDDSLEEMFRQFDRTLMVNDVRRKLPKKPMGRGARKKRQKSYR</sequence>
<dbReference type="GO" id="GO:0022627">
    <property type="term" value="C:cytosolic small ribosomal subunit"/>
    <property type="evidence" value="ECO:0007669"/>
    <property type="project" value="UniProtKB-UniRule"/>
</dbReference>
<dbReference type="PANTHER" id="PTHR21569:SF16">
    <property type="entry name" value="RIBOSOMAL PROTEIN S16"/>
    <property type="match status" value="1"/>
</dbReference>
<dbReference type="InterPro" id="IPR020568">
    <property type="entry name" value="Ribosomal_Su5_D2-typ_SF"/>
</dbReference>
<evidence type="ECO:0000256" key="2">
    <source>
        <dbReference type="ARBA" id="ARBA00023274"/>
    </source>
</evidence>
<keyword evidence="2 3" id="KW-0687">Ribonucleoprotein</keyword>
<name>A0AA37FA01_9ARCH</name>
<reference evidence="5" key="2">
    <citation type="submission" date="2022-09" db="EMBL/GenBank/DDBJ databases">
        <authorList>
            <person name="Sun Q."/>
            <person name="Ohkuma M."/>
        </authorList>
    </citation>
    <scope>NUCLEOTIDE SEQUENCE</scope>
    <source>
        <strain evidence="5">JCM 13583</strain>
    </source>
</reference>
<dbReference type="RefSeq" id="WP_188680670.1">
    <property type="nucleotide sequence ID" value="NZ_BMNY01000001.1"/>
</dbReference>
<dbReference type="GO" id="GO:0003723">
    <property type="term" value="F:RNA binding"/>
    <property type="evidence" value="ECO:0007669"/>
    <property type="project" value="TreeGrafter"/>
</dbReference>
<dbReference type="GO" id="GO:0000462">
    <property type="term" value="P:maturation of SSU-rRNA from tricistronic rRNA transcript (SSU-rRNA, 5.8S rRNA, LSU-rRNA)"/>
    <property type="evidence" value="ECO:0007669"/>
    <property type="project" value="TreeGrafter"/>
</dbReference>
<dbReference type="InterPro" id="IPR019958">
    <property type="entry name" value="Ribosomal_uS9_archaeal"/>
</dbReference>
<proteinExistence type="inferred from homology"/>
<dbReference type="AlphaFoldDB" id="A0AA37FA01"/>
<dbReference type="GO" id="GO:0003735">
    <property type="term" value="F:structural constituent of ribosome"/>
    <property type="evidence" value="ECO:0007669"/>
    <property type="project" value="UniProtKB-UniRule"/>
</dbReference>
<dbReference type="InterPro" id="IPR014721">
    <property type="entry name" value="Ribsml_uS5_D2-typ_fold_subgr"/>
</dbReference>
<dbReference type="Pfam" id="PF00380">
    <property type="entry name" value="Ribosomal_S9"/>
    <property type="match status" value="1"/>
</dbReference>
<evidence type="ECO:0000313" key="5">
    <source>
        <dbReference type="EMBL" id="GGM73159.1"/>
    </source>
</evidence>
<evidence type="ECO:0000256" key="1">
    <source>
        <dbReference type="ARBA" id="ARBA00022980"/>
    </source>
</evidence>
<comment type="similarity">
    <text evidence="3">Belongs to the universal ribosomal protein uS9 family.</text>
</comment>
<protein>
    <recommendedName>
        <fullName evidence="3">Small ribosomal subunit protein uS9</fullName>
    </recommendedName>
</protein>
<keyword evidence="1 3" id="KW-0689">Ribosomal protein</keyword>
<dbReference type="SUPFAM" id="SSF54211">
    <property type="entry name" value="Ribosomal protein S5 domain 2-like"/>
    <property type="match status" value="1"/>
</dbReference>
<evidence type="ECO:0000313" key="6">
    <source>
        <dbReference type="Proteomes" id="UP000632195"/>
    </source>
</evidence>
<dbReference type="Proteomes" id="UP000632195">
    <property type="component" value="Unassembled WGS sequence"/>
</dbReference>
<evidence type="ECO:0000256" key="3">
    <source>
        <dbReference type="HAMAP-Rule" id="MF_00532"/>
    </source>
</evidence>
<dbReference type="HAMAP" id="MF_00532_A">
    <property type="entry name" value="Ribosomal_uS9_A"/>
    <property type="match status" value="1"/>
</dbReference>
<organism evidence="5 6">
    <name type="scientific">Thermogymnomonas acidicola</name>
    <dbReference type="NCBI Taxonomy" id="399579"/>
    <lineage>
        <taxon>Archaea</taxon>
        <taxon>Methanobacteriati</taxon>
        <taxon>Thermoplasmatota</taxon>
        <taxon>Thermoplasmata</taxon>
        <taxon>Thermoplasmatales</taxon>
        <taxon>Thermogymnomonas</taxon>
    </lineage>
</organism>
<keyword evidence="6" id="KW-1185">Reference proteome</keyword>
<reference evidence="5" key="1">
    <citation type="journal article" date="2014" name="Int. J. Syst. Evol. Microbiol.">
        <title>Complete genome sequence of Corynebacterium casei LMG S-19264T (=DSM 44701T), isolated from a smear-ripened cheese.</title>
        <authorList>
            <consortium name="US DOE Joint Genome Institute (JGI-PGF)"/>
            <person name="Walter F."/>
            <person name="Albersmeier A."/>
            <person name="Kalinowski J."/>
            <person name="Ruckert C."/>
        </authorList>
    </citation>
    <scope>NUCLEOTIDE SEQUENCE</scope>
    <source>
        <strain evidence="5">JCM 13583</strain>
    </source>
</reference>
<feature type="region of interest" description="Disordered" evidence="4">
    <location>
        <begin position="110"/>
        <end position="133"/>
    </location>
</feature>
<dbReference type="GO" id="GO:0006412">
    <property type="term" value="P:translation"/>
    <property type="evidence" value="ECO:0007669"/>
    <property type="project" value="UniProtKB-UniRule"/>
</dbReference>
<feature type="compositionally biased region" description="Basic residues" evidence="4">
    <location>
        <begin position="114"/>
        <end position="133"/>
    </location>
</feature>
<dbReference type="InterPro" id="IPR000754">
    <property type="entry name" value="Ribosomal_uS9"/>
</dbReference>